<dbReference type="InterPro" id="IPR006626">
    <property type="entry name" value="PbH1"/>
</dbReference>
<dbReference type="PANTHER" id="PTHR11319:SF35">
    <property type="entry name" value="OUTER MEMBRANE PROTEIN PMPC-RELATED"/>
    <property type="match status" value="1"/>
</dbReference>
<evidence type="ECO:0000313" key="9">
    <source>
        <dbReference type="EMBL" id="MEJ8567663.1"/>
    </source>
</evidence>
<comment type="subcellular location">
    <subcellularLocation>
        <location evidence="1">Cell envelope</location>
    </subcellularLocation>
    <subcellularLocation>
        <location evidence="2">Cell outer membrane</location>
    </subcellularLocation>
    <subcellularLocation>
        <location evidence="3">Secreted</location>
    </subcellularLocation>
</comment>
<organism evidence="9 10">
    <name type="scientific">Elongatibacter sediminis</name>
    <dbReference type="NCBI Taxonomy" id="3119006"/>
    <lineage>
        <taxon>Bacteria</taxon>
        <taxon>Pseudomonadati</taxon>
        <taxon>Pseudomonadota</taxon>
        <taxon>Gammaproteobacteria</taxon>
        <taxon>Chromatiales</taxon>
        <taxon>Wenzhouxiangellaceae</taxon>
        <taxon>Elongatibacter</taxon>
    </lineage>
</organism>
<dbReference type="Pfam" id="PF13229">
    <property type="entry name" value="Beta_helix"/>
    <property type="match status" value="1"/>
</dbReference>
<keyword evidence="5" id="KW-0732">Signal</keyword>
<evidence type="ECO:0000256" key="6">
    <source>
        <dbReference type="ARBA" id="ARBA00023136"/>
    </source>
</evidence>
<comment type="caution">
    <text evidence="9">The sequence shown here is derived from an EMBL/GenBank/DDBJ whole genome shotgun (WGS) entry which is preliminary data.</text>
</comment>
<evidence type="ECO:0000256" key="1">
    <source>
        <dbReference type="ARBA" id="ARBA00004196"/>
    </source>
</evidence>
<evidence type="ECO:0000256" key="3">
    <source>
        <dbReference type="ARBA" id="ARBA00004613"/>
    </source>
</evidence>
<dbReference type="SUPFAM" id="SSF51126">
    <property type="entry name" value="Pectin lyase-like"/>
    <property type="match status" value="1"/>
</dbReference>
<dbReference type="PANTHER" id="PTHR11319">
    <property type="entry name" value="G PROTEIN-COUPLED RECEPTOR-RELATED"/>
    <property type="match status" value="1"/>
</dbReference>
<dbReference type="Gene3D" id="2.160.20.10">
    <property type="entry name" value="Single-stranded right-handed beta-helix, Pectin lyase-like"/>
    <property type="match status" value="1"/>
</dbReference>
<dbReference type="AlphaFoldDB" id="A0AAW9RHW4"/>
<gene>
    <name evidence="9" type="ORF">V3330_08515</name>
</gene>
<dbReference type="InterPro" id="IPR059226">
    <property type="entry name" value="Choice_anch_Q_dom"/>
</dbReference>
<name>A0AAW9RHW4_9GAMM</name>
<accession>A0AAW9RHW4</accession>
<keyword evidence="6" id="KW-0472">Membrane</keyword>
<proteinExistence type="predicted"/>
<evidence type="ECO:0000313" key="10">
    <source>
        <dbReference type="Proteomes" id="UP001359886"/>
    </source>
</evidence>
<dbReference type="GO" id="GO:0009279">
    <property type="term" value="C:cell outer membrane"/>
    <property type="evidence" value="ECO:0007669"/>
    <property type="project" value="UniProtKB-SubCell"/>
</dbReference>
<dbReference type="InterPro" id="IPR039448">
    <property type="entry name" value="Beta_helix"/>
</dbReference>
<evidence type="ECO:0000259" key="8">
    <source>
        <dbReference type="Pfam" id="PF13229"/>
    </source>
</evidence>
<evidence type="ECO:0000256" key="5">
    <source>
        <dbReference type="ARBA" id="ARBA00022729"/>
    </source>
</evidence>
<dbReference type="PROSITE" id="PS51257">
    <property type="entry name" value="PROKAR_LIPOPROTEIN"/>
    <property type="match status" value="1"/>
</dbReference>
<dbReference type="NCBIfam" id="TIGR01376">
    <property type="entry name" value="POMP_repeat"/>
    <property type="match status" value="1"/>
</dbReference>
<dbReference type="GO" id="GO:0005576">
    <property type="term" value="C:extracellular region"/>
    <property type="evidence" value="ECO:0007669"/>
    <property type="project" value="UniProtKB-SubCell"/>
</dbReference>
<dbReference type="InterPro" id="IPR012334">
    <property type="entry name" value="Pectin_lyas_fold"/>
</dbReference>
<keyword evidence="7" id="KW-0998">Cell outer membrane</keyword>
<reference evidence="9 10" key="1">
    <citation type="submission" date="2024-02" db="EMBL/GenBank/DDBJ databases">
        <title>A novel Wenzhouxiangellaceae bacterium, isolated from coastal sediments.</title>
        <authorList>
            <person name="Du Z.-J."/>
            <person name="Ye Y.-Q."/>
            <person name="Zhang X.-Y."/>
        </authorList>
    </citation>
    <scope>NUCLEOTIDE SEQUENCE [LARGE SCALE GENOMIC DNA]</scope>
    <source>
        <strain evidence="9 10">CH-27</strain>
    </source>
</reference>
<evidence type="ECO:0000256" key="4">
    <source>
        <dbReference type="ARBA" id="ARBA00022525"/>
    </source>
</evidence>
<evidence type="ECO:0000256" key="7">
    <source>
        <dbReference type="ARBA" id="ARBA00023237"/>
    </source>
</evidence>
<protein>
    <submittedName>
        <fullName evidence="9">Right-handed parallel beta-helix repeat-containing protein</fullName>
    </submittedName>
</protein>
<dbReference type="EMBL" id="JAZHOG010000005">
    <property type="protein sequence ID" value="MEJ8567663.1"/>
    <property type="molecule type" value="Genomic_DNA"/>
</dbReference>
<dbReference type="NCBIfam" id="NF041518">
    <property type="entry name" value="choice_anch_Q"/>
    <property type="match status" value="1"/>
</dbReference>
<keyword evidence="4" id="KW-0964">Secreted</keyword>
<dbReference type="RefSeq" id="WP_354694988.1">
    <property type="nucleotide sequence ID" value="NZ_JAZHOG010000005.1"/>
</dbReference>
<evidence type="ECO:0000256" key="2">
    <source>
        <dbReference type="ARBA" id="ARBA00004442"/>
    </source>
</evidence>
<feature type="domain" description="Right handed beta helix" evidence="8">
    <location>
        <begin position="161"/>
        <end position="312"/>
    </location>
</feature>
<dbReference type="InterPro" id="IPR003368">
    <property type="entry name" value="POMP_repeat"/>
</dbReference>
<dbReference type="SMART" id="SM00710">
    <property type="entry name" value="PbH1"/>
    <property type="match status" value="6"/>
</dbReference>
<sequence>MNSPRNTGGVALWLIFAVWTLLALTPGTVAAACGGYTDVSSEAELDTAIASFNSQPGPCIFGIRFAGDVLLTASTSPIDNSNQGVELVIDGQGASLDAQNLPGVRPLYIAYVSTVHVTDLTIENGNAPPSELAGGIFNAGILTLSDCTIANNTANTSGGIHNDGLLTVSRCSIFGNSSTGLGASGGGIGNSTGRTVTVTDSIFAGNSTQRGGGLYNNNGTAIVERTLFTNNTASLDGGAIYLSNGGQVVLINSTVSGNSAQLAGGGGIYVASGLMKLTHVTVTGNTGGGIANSSGALRLNNSVFSANPDGGDCRSFNINVTIKHSLLSDAGVTACGLDAANPDEDGNIIGQDPLLGPLQANGGPTDCHALGESSPAIDAGDDALAVDFAEDPLEHDQRGPGYPRRTGYGVDMGAYEAPGALFLDGFEER</sequence>
<dbReference type="Proteomes" id="UP001359886">
    <property type="component" value="Unassembled WGS sequence"/>
</dbReference>
<keyword evidence="10" id="KW-1185">Reference proteome</keyword>
<dbReference type="InterPro" id="IPR011050">
    <property type="entry name" value="Pectin_lyase_fold/virulence"/>
</dbReference>